<dbReference type="Pfam" id="PF13480">
    <property type="entry name" value="Acetyltransf_6"/>
    <property type="match status" value="1"/>
</dbReference>
<dbReference type="InterPro" id="IPR050644">
    <property type="entry name" value="PG_Glycine_Bridge_Synth"/>
</dbReference>
<dbReference type="InterPro" id="IPR016181">
    <property type="entry name" value="Acyl_CoA_acyltransferase"/>
</dbReference>
<feature type="coiled-coil region" evidence="1">
    <location>
        <begin position="9"/>
        <end position="67"/>
    </location>
</feature>
<dbReference type="AlphaFoldDB" id="A0A346NP93"/>
<gene>
    <name evidence="3" type="ORF">D0Y50_13935</name>
</gene>
<proteinExistence type="predicted"/>
<dbReference type="PANTHER" id="PTHR36174:SF1">
    <property type="entry name" value="LIPID II:GLYCINE GLYCYLTRANSFERASE"/>
    <property type="match status" value="1"/>
</dbReference>
<dbReference type="KEGG" id="salm:D0Y50_13935"/>
<sequence length="435" mass="49414">MSKQDNMDIDSVKAELKQLKASKGKIARQFKTVESGSAEHTALIEQMQQVSSRVKELEAEQKRLLNAETETTQAAPPRVLPAQFSAIKKQFGQSFEVTRIAAAKVPDEWWQFAAQHPRSSVYHSREIWEFISSQPHTTAELLLARDGKNRIIGGLPLIIMTTPLLGNFAVSMPFFNYGGPVTEYTDVFEALLGVCKQEGESGELKYVEIRTLQASAYPSSTKKVSMLRALPDTPALFDEEVGAKVRAQAKKAEEYRPRFKIGGKELLDDFYTVFARNMRDLGTPVNAKAFFALLLDKLPEQTHIAVAYVDNRPVATGFLLSHRNMMEIPWASTVREANKMNMNMWLYDNILKFAINKGMHWFDFGRSTQDAGTYRFKKQWGAEPYQHHWYQFSQHPSGDSLNPDNPKFKLAIGVWQRMPVWLTRKIGPYVSSQLP</sequence>
<evidence type="ECO:0000256" key="1">
    <source>
        <dbReference type="SAM" id="Coils"/>
    </source>
</evidence>
<dbReference type="InterPro" id="IPR038740">
    <property type="entry name" value="BioF2-like_GNAT_dom"/>
</dbReference>
<reference evidence="3 4" key="1">
    <citation type="submission" date="2018-08" db="EMBL/GenBank/DDBJ databases">
        <title>Salinimonas sediminis sp. nov., a piezophilic bacterium isolated from a deep-sea sediment sample from the New Britain Trench.</title>
        <authorList>
            <person name="Cao J."/>
        </authorList>
    </citation>
    <scope>NUCLEOTIDE SEQUENCE [LARGE SCALE GENOMIC DNA]</scope>
    <source>
        <strain evidence="3 4">N102</strain>
    </source>
</reference>
<evidence type="ECO:0000313" key="4">
    <source>
        <dbReference type="Proteomes" id="UP000262073"/>
    </source>
</evidence>
<keyword evidence="4" id="KW-1185">Reference proteome</keyword>
<dbReference type="OrthoDB" id="9773932at2"/>
<name>A0A346NP93_9ALTE</name>
<evidence type="ECO:0000313" key="3">
    <source>
        <dbReference type="EMBL" id="AXR07350.1"/>
    </source>
</evidence>
<organism evidence="3 4">
    <name type="scientific">Salinimonas sediminis</name>
    <dbReference type="NCBI Taxonomy" id="2303538"/>
    <lineage>
        <taxon>Bacteria</taxon>
        <taxon>Pseudomonadati</taxon>
        <taxon>Pseudomonadota</taxon>
        <taxon>Gammaproteobacteria</taxon>
        <taxon>Alteromonadales</taxon>
        <taxon>Alteromonadaceae</taxon>
        <taxon>Alteromonas/Salinimonas group</taxon>
        <taxon>Salinimonas</taxon>
    </lineage>
</organism>
<dbReference type="Proteomes" id="UP000262073">
    <property type="component" value="Chromosome"/>
</dbReference>
<protein>
    <submittedName>
        <fullName evidence="3">FemAB family PEP-CTERM system-associated protein</fullName>
    </submittedName>
</protein>
<dbReference type="InterPro" id="IPR017469">
    <property type="entry name" value="PEP-CTERM_FemAB-rel"/>
</dbReference>
<dbReference type="EMBL" id="CP031769">
    <property type="protein sequence ID" value="AXR07350.1"/>
    <property type="molecule type" value="Genomic_DNA"/>
</dbReference>
<accession>A0A346NP93</accession>
<evidence type="ECO:0000259" key="2">
    <source>
        <dbReference type="Pfam" id="PF13480"/>
    </source>
</evidence>
<dbReference type="SUPFAM" id="SSF55729">
    <property type="entry name" value="Acyl-CoA N-acyltransferases (Nat)"/>
    <property type="match status" value="2"/>
</dbReference>
<dbReference type="Gene3D" id="3.40.630.30">
    <property type="match status" value="1"/>
</dbReference>
<dbReference type="PANTHER" id="PTHR36174">
    <property type="entry name" value="LIPID II:GLYCINE GLYCYLTRANSFERASE"/>
    <property type="match status" value="1"/>
</dbReference>
<dbReference type="NCBIfam" id="TIGR03019">
    <property type="entry name" value="pepcterm_femAB"/>
    <property type="match status" value="1"/>
</dbReference>
<keyword evidence="1" id="KW-0175">Coiled coil</keyword>
<feature type="domain" description="BioF2-like acetyltransferase" evidence="2">
    <location>
        <begin position="244"/>
        <end position="378"/>
    </location>
</feature>